<proteinExistence type="predicted"/>
<gene>
    <name evidence="2" type="ORF">NQ318_000660</name>
</gene>
<feature type="domain" description="DUF4817" evidence="1">
    <location>
        <begin position="6"/>
        <end position="59"/>
    </location>
</feature>
<accession>A0AAV8Y1B4</accession>
<keyword evidence="3" id="KW-1185">Reference proteome</keyword>
<evidence type="ECO:0000259" key="1">
    <source>
        <dbReference type="Pfam" id="PF16087"/>
    </source>
</evidence>
<protein>
    <recommendedName>
        <fullName evidence="1">DUF4817 domain-containing protein</fullName>
    </recommendedName>
</protein>
<dbReference type="PANTHER" id="PTHR47326:SF1">
    <property type="entry name" value="HTH PSQ-TYPE DOMAIN-CONTAINING PROTEIN"/>
    <property type="match status" value="1"/>
</dbReference>
<dbReference type="EMBL" id="JAPWTK010000240">
    <property type="protein sequence ID" value="KAJ8944762.1"/>
    <property type="molecule type" value="Genomic_DNA"/>
</dbReference>
<comment type="caution">
    <text evidence="2">The sequence shown here is derived from an EMBL/GenBank/DDBJ whole genome shotgun (WGS) entry which is preliminary data.</text>
</comment>
<sequence>MASYMIEQHLQMIKLYYQNECSLMRTLPVLRPFYDRRDGPSKSTLQRLVAKFETTGSVTNLPTPVRQRIAISEEDIAAVRVSVQENPRQSIPRRAQELGRSQTLTWRILHRDFGLHPYKIKLTQELKRIEEEDVSLALILPL</sequence>
<evidence type="ECO:0000313" key="2">
    <source>
        <dbReference type="EMBL" id="KAJ8944762.1"/>
    </source>
</evidence>
<dbReference type="Proteomes" id="UP001162162">
    <property type="component" value="Unassembled WGS sequence"/>
</dbReference>
<organism evidence="2 3">
    <name type="scientific">Aromia moschata</name>
    <dbReference type="NCBI Taxonomy" id="1265417"/>
    <lineage>
        <taxon>Eukaryota</taxon>
        <taxon>Metazoa</taxon>
        <taxon>Ecdysozoa</taxon>
        <taxon>Arthropoda</taxon>
        <taxon>Hexapoda</taxon>
        <taxon>Insecta</taxon>
        <taxon>Pterygota</taxon>
        <taxon>Neoptera</taxon>
        <taxon>Endopterygota</taxon>
        <taxon>Coleoptera</taxon>
        <taxon>Polyphaga</taxon>
        <taxon>Cucujiformia</taxon>
        <taxon>Chrysomeloidea</taxon>
        <taxon>Cerambycidae</taxon>
        <taxon>Cerambycinae</taxon>
        <taxon>Callichromatini</taxon>
        <taxon>Aromia</taxon>
    </lineage>
</organism>
<evidence type="ECO:0000313" key="3">
    <source>
        <dbReference type="Proteomes" id="UP001162162"/>
    </source>
</evidence>
<name>A0AAV8Y1B4_9CUCU</name>
<dbReference type="PANTHER" id="PTHR47326">
    <property type="entry name" value="TRANSPOSABLE ELEMENT TC3 TRANSPOSASE-LIKE PROTEIN"/>
    <property type="match status" value="1"/>
</dbReference>
<reference evidence="2" key="1">
    <citation type="journal article" date="2023" name="Insect Mol. Biol.">
        <title>Genome sequencing provides insights into the evolution of gene families encoding plant cell wall-degrading enzymes in longhorned beetles.</title>
        <authorList>
            <person name="Shin N.R."/>
            <person name="Okamura Y."/>
            <person name="Kirsch R."/>
            <person name="Pauchet Y."/>
        </authorList>
    </citation>
    <scope>NUCLEOTIDE SEQUENCE</scope>
    <source>
        <strain evidence="2">AMC_N1</strain>
    </source>
</reference>
<dbReference type="Pfam" id="PF16087">
    <property type="entry name" value="DUF4817"/>
    <property type="match status" value="1"/>
</dbReference>
<dbReference type="InterPro" id="IPR032135">
    <property type="entry name" value="DUF4817"/>
</dbReference>
<dbReference type="AlphaFoldDB" id="A0AAV8Y1B4"/>